<comment type="caution">
    <text evidence="1">The sequence shown here is derived from an EMBL/GenBank/DDBJ whole genome shotgun (WGS) entry which is preliminary data.</text>
</comment>
<evidence type="ECO:0000313" key="1">
    <source>
        <dbReference type="EMBL" id="KAK9083297.1"/>
    </source>
</evidence>
<protein>
    <submittedName>
        <fullName evidence="1">Uncharacterized protein</fullName>
    </submittedName>
</protein>
<keyword evidence="2" id="KW-1185">Reference proteome</keyword>
<evidence type="ECO:0000313" key="2">
    <source>
        <dbReference type="Proteomes" id="UP001419268"/>
    </source>
</evidence>
<accession>A0AAP0E2U9</accession>
<organism evidence="1 2">
    <name type="scientific">Stephania cephalantha</name>
    <dbReference type="NCBI Taxonomy" id="152367"/>
    <lineage>
        <taxon>Eukaryota</taxon>
        <taxon>Viridiplantae</taxon>
        <taxon>Streptophyta</taxon>
        <taxon>Embryophyta</taxon>
        <taxon>Tracheophyta</taxon>
        <taxon>Spermatophyta</taxon>
        <taxon>Magnoliopsida</taxon>
        <taxon>Ranunculales</taxon>
        <taxon>Menispermaceae</taxon>
        <taxon>Menispermoideae</taxon>
        <taxon>Cissampelideae</taxon>
        <taxon>Stephania</taxon>
    </lineage>
</organism>
<dbReference type="EMBL" id="JBBNAG010000013">
    <property type="protein sequence ID" value="KAK9083297.1"/>
    <property type="molecule type" value="Genomic_DNA"/>
</dbReference>
<gene>
    <name evidence="1" type="ORF">Scep_029768</name>
</gene>
<name>A0AAP0E2U9_9MAGN</name>
<sequence>MNVSSPALHPLGRVSLEPIHVLSNISLVLEHELLKSPSSHLISQDLPHHGRFRLIRILASEVFCRWLWALVCLLMIRGILHFFKISSIFYLYSPPLCGFSPQSLSFVYHFSFIPHSNQHILEPSCFFQ</sequence>
<reference evidence="1 2" key="1">
    <citation type="submission" date="2024-01" db="EMBL/GenBank/DDBJ databases">
        <title>Genome assemblies of Stephania.</title>
        <authorList>
            <person name="Yang L."/>
        </authorList>
    </citation>
    <scope>NUCLEOTIDE SEQUENCE [LARGE SCALE GENOMIC DNA]</scope>
    <source>
        <strain evidence="1">JXDWG</strain>
        <tissue evidence="1">Leaf</tissue>
    </source>
</reference>
<proteinExistence type="predicted"/>
<dbReference type="AlphaFoldDB" id="A0AAP0E2U9"/>
<dbReference type="Proteomes" id="UP001419268">
    <property type="component" value="Unassembled WGS sequence"/>
</dbReference>